<keyword evidence="3" id="KW-1185">Reference proteome</keyword>
<name>A0A2W7MV46_9RHOB</name>
<dbReference type="EMBL" id="QKZL01000031">
    <property type="protein sequence ID" value="PZX11413.1"/>
    <property type="molecule type" value="Genomic_DNA"/>
</dbReference>
<accession>A0A2W7MV46</accession>
<dbReference type="RefSeq" id="WP_111538919.1">
    <property type="nucleotide sequence ID" value="NZ_QKZL01000031.1"/>
</dbReference>
<organism evidence="2 3">
    <name type="scientific">Palleronia aestuarii</name>
    <dbReference type="NCBI Taxonomy" id="568105"/>
    <lineage>
        <taxon>Bacteria</taxon>
        <taxon>Pseudomonadati</taxon>
        <taxon>Pseudomonadota</taxon>
        <taxon>Alphaproteobacteria</taxon>
        <taxon>Rhodobacterales</taxon>
        <taxon>Roseobacteraceae</taxon>
        <taxon>Palleronia</taxon>
    </lineage>
</organism>
<dbReference type="Gene3D" id="1.20.5.920">
    <property type="entry name" value="rhodobacter sphaeroides pufx membrane protein"/>
    <property type="match status" value="1"/>
</dbReference>
<evidence type="ECO:0000256" key="1">
    <source>
        <dbReference type="SAM" id="Phobius"/>
    </source>
</evidence>
<dbReference type="Pfam" id="PF11511">
    <property type="entry name" value="RhodobacterPufX"/>
    <property type="match status" value="1"/>
</dbReference>
<dbReference type="OrthoDB" id="7875887at2"/>
<proteinExistence type="predicted"/>
<dbReference type="InterPro" id="IPR020169">
    <property type="entry name" value="Intrinsic_membrane_PufX"/>
</dbReference>
<reference evidence="2 3" key="1">
    <citation type="submission" date="2018-06" db="EMBL/GenBank/DDBJ databases">
        <title>Genomic Encyclopedia of Archaeal and Bacterial Type Strains, Phase II (KMG-II): from individual species to whole genera.</title>
        <authorList>
            <person name="Goeker M."/>
        </authorList>
    </citation>
    <scope>NUCLEOTIDE SEQUENCE [LARGE SCALE GENOMIC DNA]</scope>
    <source>
        <strain evidence="2 3">DSM 22009</strain>
    </source>
</reference>
<protein>
    <submittedName>
        <fullName evidence="2">Intrinsic membrane protein PufX</fullName>
    </submittedName>
</protein>
<keyword evidence="1" id="KW-0812">Transmembrane</keyword>
<evidence type="ECO:0000313" key="2">
    <source>
        <dbReference type="EMBL" id="PZX11413.1"/>
    </source>
</evidence>
<evidence type="ECO:0000313" key="3">
    <source>
        <dbReference type="Proteomes" id="UP000248916"/>
    </source>
</evidence>
<gene>
    <name evidence="2" type="ORF">LX81_03918</name>
</gene>
<dbReference type="Proteomes" id="UP000248916">
    <property type="component" value="Unassembled WGS sequence"/>
</dbReference>
<keyword evidence="1" id="KW-1133">Transmembrane helix</keyword>
<feature type="transmembrane region" description="Helical" evidence="1">
    <location>
        <begin position="32"/>
        <end position="52"/>
    </location>
</feature>
<comment type="caution">
    <text evidence="2">The sequence shown here is derived from an EMBL/GenBank/DDBJ whole genome shotgun (WGS) entry which is preliminary data.</text>
</comment>
<sequence length="74" mass="8089">MADQVKWYEQAEPSSAKKALALWGFSQMSLGAFYAAIVFFGILIFFAVLGFIRGILPEDPYAAIDLTIRVSGIG</sequence>
<dbReference type="AlphaFoldDB" id="A0A2W7MV46"/>
<keyword evidence="1" id="KW-0472">Membrane</keyword>